<evidence type="ECO:0008006" key="4">
    <source>
        <dbReference type="Google" id="ProtNLM"/>
    </source>
</evidence>
<dbReference type="Proteomes" id="UP001143486">
    <property type="component" value="Unassembled WGS sequence"/>
</dbReference>
<dbReference type="SUPFAM" id="SSF54523">
    <property type="entry name" value="Pili subunits"/>
    <property type="match status" value="1"/>
</dbReference>
<keyword evidence="1" id="KW-0812">Transmembrane</keyword>
<reference evidence="2" key="1">
    <citation type="journal article" date="2014" name="Int. J. Syst. Evol. Microbiol.">
        <title>Complete genome sequence of Corynebacterium casei LMG S-19264T (=DSM 44701T), isolated from a smear-ripened cheese.</title>
        <authorList>
            <consortium name="US DOE Joint Genome Institute (JGI-PGF)"/>
            <person name="Walter F."/>
            <person name="Albersmeier A."/>
            <person name="Kalinowski J."/>
            <person name="Ruckert C."/>
        </authorList>
    </citation>
    <scope>NUCLEOTIDE SEQUENCE</scope>
    <source>
        <strain evidence="2">VKM B-1513</strain>
    </source>
</reference>
<accession>A0A9W6MP83</accession>
<evidence type="ECO:0000313" key="3">
    <source>
        <dbReference type="Proteomes" id="UP001143486"/>
    </source>
</evidence>
<organism evidence="2 3">
    <name type="scientific">Maricaulis virginensis</name>
    <dbReference type="NCBI Taxonomy" id="144022"/>
    <lineage>
        <taxon>Bacteria</taxon>
        <taxon>Pseudomonadati</taxon>
        <taxon>Pseudomonadota</taxon>
        <taxon>Alphaproteobacteria</taxon>
        <taxon>Maricaulales</taxon>
        <taxon>Maricaulaceae</taxon>
        <taxon>Maricaulis</taxon>
    </lineage>
</organism>
<dbReference type="InterPro" id="IPR012902">
    <property type="entry name" value="N_methyl_site"/>
</dbReference>
<dbReference type="InterPro" id="IPR045584">
    <property type="entry name" value="Pilin-like"/>
</dbReference>
<name>A0A9W6MP83_9PROT</name>
<dbReference type="NCBIfam" id="TIGR02532">
    <property type="entry name" value="IV_pilin_GFxxxE"/>
    <property type="match status" value="1"/>
</dbReference>
<evidence type="ECO:0000256" key="1">
    <source>
        <dbReference type="SAM" id="Phobius"/>
    </source>
</evidence>
<evidence type="ECO:0000313" key="2">
    <source>
        <dbReference type="EMBL" id="GLK52679.1"/>
    </source>
</evidence>
<proteinExistence type="predicted"/>
<keyword evidence="1" id="KW-1133">Transmembrane helix</keyword>
<keyword evidence="3" id="KW-1185">Reference proteome</keyword>
<dbReference type="EMBL" id="BSFE01000005">
    <property type="protein sequence ID" value="GLK52679.1"/>
    <property type="molecule type" value="Genomic_DNA"/>
</dbReference>
<sequence length="130" mass="13990">MPGYLRAGYTMLEVVVVVAIVAVALTVSTPALIRMIEQQRVQSVLRSIDIGLTDLRAASQIDARVIDAGEAEAALAADLPVGWYILVDETVTFSPAGVCNGGRLQVTTPRGREYVFSLARRTCSLDQRIA</sequence>
<gene>
    <name evidence="2" type="ORF">GCM10017621_21870</name>
</gene>
<dbReference type="AlphaFoldDB" id="A0A9W6MP83"/>
<dbReference type="Gene3D" id="3.30.700.10">
    <property type="entry name" value="Glycoprotein, Type 4 Pilin"/>
    <property type="match status" value="1"/>
</dbReference>
<dbReference type="RefSeq" id="WP_271187041.1">
    <property type="nucleotide sequence ID" value="NZ_BSFE01000005.1"/>
</dbReference>
<keyword evidence="1" id="KW-0472">Membrane</keyword>
<comment type="caution">
    <text evidence="2">The sequence shown here is derived from an EMBL/GenBank/DDBJ whole genome shotgun (WGS) entry which is preliminary data.</text>
</comment>
<protein>
    <recommendedName>
        <fullName evidence="4">Prepilin-type N-terminal cleavage/methylation domain-containing protein</fullName>
    </recommendedName>
</protein>
<reference evidence="2" key="2">
    <citation type="submission" date="2023-01" db="EMBL/GenBank/DDBJ databases">
        <authorList>
            <person name="Sun Q."/>
            <person name="Evtushenko L."/>
        </authorList>
    </citation>
    <scope>NUCLEOTIDE SEQUENCE</scope>
    <source>
        <strain evidence="2">VKM B-1513</strain>
    </source>
</reference>
<feature type="transmembrane region" description="Helical" evidence="1">
    <location>
        <begin position="12"/>
        <end position="33"/>
    </location>
</feature>